<evidence type="ECO:0000313" key="5">
    <source>
        <dbReference type="EMBL" id="MBL3658638.1"/>
    </source>
</evidence>
<dbReference type="CDD" id="cd06133">
    <property type="entry name" value="ERI-1_3'hExo_like"/>
    <property type="match status" value="1"/>
</dbReference>
<organism evidence="5 6">
    <name type="scientific">Fulvivirga sediminis</name>
    <dbReference type="NCBI Taxonomy" id="2803949"/>
    <lineage>
        <taxon>Bacteria</taxon>
        <taxon>Pseudomonadati</taxon>
        <taxon>Bacteroidota</taxon>
        <taxon>Cytophagia</taxon>
        <taxon>Cytophagales</taxon>
        <taxon>Fulvivirgaceae</taxon>
        <taxon>Fulvivirga</taxon>
    </lineage>
</organism>
<proteinExistence type="predicted"/>
<dbReference type="InterPro" id="IPR047201">
    <property type="entry name" value="ERI-1_3'hExo-like"/>
</dbReference>
<dbReference type="GO" id="GO:0000175">
    <property type="term" value="F:3'-5'-RNA exonuclease activity"/>
    <property type="evidence" value="ECO:0007669"/>
    <property type="project" value="InterPro"/>
</dbReference>
<evidence type="ECO:0000256" key="2">
    <source>
        <dbReference type="ARBA" id="ARBA00022801"/>
    </source>
</evidence>
<dbReference type="PANTHER" id="PTHR23044:SF61">
    <property type="entry name" value="3'-5' EXORIBONUCLEASE 1-RELATED"/>
    <property type="match status" value="1"/>
</dbReference>
<keyword evidence="3 5" id="KW-0269">Exonuclease</keyword>
<evidence type="ECO:0000256" key="3">
    <source>
        <dbReference type="ARBA" id="ARBA00022839"/>
    </source>
</evidence>
<dbReference type="InterPro" id="IPR012337">
    <property type="entry name" value="RNaseH-like_sf"/>
</dbReference>
<dbReference type="SMART" id="SM00479">
    <property type="entry name" value="EXOIII"/>
    <property type="match status" value="1"/>
</dbReference>
<dbReference type="GO" id="GO:0003676">
    <property type="term" value="F:nucleic acid binding"/>
    <property type="evidence" value="ECO:0007669"/>
    <property type="project" value="InterPro"/>
</dbReference>
<gene>
    <name evidence="5" type="ORF">JL102_20980</name>
</gene>
<dbReference type="GO" id="GO:0006259">
    <property type="term" value="P:DNA metabolic process"/>
    <property type="evidence" value="ECO:0007669"/>
    <property type="project" value="UniProtKB-ARBA"/>
</dbReference>
<evidence type="ECO:0000256" key="1">
    <source>
        <dbReference type="ARBA" id="ARBA00022722"/>
    </source>
</evidence>
<dbReference type="AlphaFoldDB" id="A0A937FDY0"/>
<reference evidence="5" key="1">
    <citation type="submission" date="2021-01" db="EMBL/GenBank/DDBJ databases">
        <title>Fulvivirga kasyanovii gen. nov., sp nov., a novel member of the phylum Bacteroidetes isolated from seawater in a mussel farm.</title>
        <authorList>
            <person name="Zhao L.-H."/>
            <person name="Wang Z.-J."/>
        </authorList>
    </citation>
    <scope>NUCLEOTIDE SEQUENCE</scope>
    <source>
        <strain evidence="5">2943</strain>
    </source>
</reference>
<keyword evidence="1" id="KW-0540">Nuclease</keyword>
<keyword evidence="2" id="KW-0378">Hydrolase</keyword>
<dbReference type="PANTHER" id="PTHR23044">
    <property type="entry name" value="3'-5' EXONUCLEASE ERI1-RELATED"/>
    <property type="match status" value="1"/>
</dbReference>
<dbReference type="InterPro" id="IPR051274">
    <property type="entry name" value="3-5_Exoribonuclease"/>
</dbReference>
<dbReference type="RefSeq" id="WP_202246429.1">
    <property type="nucleotide sequence ID" value="NZ_JAESIY010000014.1"/>
</dbReference>
<protein>
    <submittedName>
        <fullName evidence="5">Exonuclease domain-containing protein</fullName>
    </submittedName>
</protein>
<comment type="caution">
    <text evidence="5">The sequence shown here is derived from an EMBL/GenBank/DDBJ whole genome shotgun (WGS) entry which is preliminary data.</text>
</comment>
<keyword evidence="6" id="KW-1185">Reference proteome</keyword>
<dbReference type="InterPro" id="IPR036397">
    <property type="entry name" value="RNaseH_sf"/>
</dbReference>
<dbReference type="Pfam" id="PF00929">
    <property type="entry name" value="RNase_T"/>
    <property type="match status" value="1"/>
</dbReference>
<sequence length="178" mass="21209">MNYIIFDREATCWKNKTDRKREVIEIGAVKISEQAKMIDQFNAFVKPAIHPILSDFCQELTTIQQSDIDQADHFPEALHRFKNWINLNEKYILCSWGFYDKKQLEQDCDLHQLDKRWLANHISLKHQHATVNKLKRAMGLANAHKNENLNLEVMHHRGIDDAKNISKIFLKYFDRWKF</sequence>
<dbReference type="EMBL" id="JAESIY010000014">
    <property type="protein sequence ID" value="MBL3658638.1"/>
    <property type="molecule type" value="Genomic_DNA"/>
</dbReference>
<feature type="domain" description="Exonuclease" evidence="4">
    <location>
        <begin position="2"/>
        <end position="178"/>
    </location>
</feature>
<dbReference type="Gene3D" id="3.30.420.10">
    <property type="entry name" value="Ribonuclease H-like superfamily/Ribonuclease H"/>
    <property type="match status" value="1"/>
</dbReference>
<accession>A0A937FDY0</accession>
<evidence type="ECO:0000313" key="6">
    <source>
        <dbReference type="Proteomes" id="UP000659388"/>
    </source>
</evidence>
<name>A0A937FDY0_9BACT</name>
<dbReference type="InterPro" id="IPR013520">
    <property type="entry name" value="Ribonucl_H"/>
</dbReference>
<evidence type="ECO:0000259" key="4">
    <source>
        <dbReference type="SMART" id="SM00479"/>
    </source>
</evidence>
<dbReference type="SUPFAM" id="SSF53098">
    <property type="entry name" value="Ribonuclease H-like"/>
    <property type="match status" value="1"/>
</dbReference>
<dbReference type="Proteomes" id="UP000659388">
    <property type="component" value="Unassembled WGS sequence"/>
</dbReference>